<dbReference type="AlphaFoldDB" id="A0AAU8JD15"/>
<evidence type="ECO:0000313" key="1">
    <source>
        <dbReference type="EMBL" id="XCM37085.1"/>
    </source>
</evidence>
<sequence length="71" mass="8184">MGRSSYSQFIRFLQEDLAISASSIDLAERVCGSFGIRNRESDPMPLPMVLWQYGLVTIQQLERIFDWLETA</sequence>
<accession>A0AAU8JD15</accession>
<dbReference type="InterPro" id="IPR021336">
    <property type="entry name" value="DUF2949"/>
</dbReference>
<name>A0AAU8JD15_9CYAN</name>
<gene>
    <name evidence="1" type="ORF">ABWT76_005894</name>
</gene>
<proteinExistence type="predicted"/>
<protein>
    <submittedName>
        <fullName evidence="1">DUF2949 domain-containing protein</fullName>
    </submittedName>
</protein>
<dbReference type="Pfam" id="PF11165">
    <property type="entry name" value="DUF2949"/>
    <property type="match status" value="1"/>
</dbReference>
<dbReference type="RefSeq" id="WP_054467942.1">
    <property type="nucleotide sequence ID" value="NZ_CP159837.1"/>
</dbReference>
<dbReference type="EMBL" id="CP159837">
    <property type="protein sequence ID" value="XCM37085.1"/>
    <property type="molecule type" value="Genomic_DNA"/>
</dbReference>
<organism evidence="1">
    <name type="scientific">Planktothricoides raciborskii GIHE-MW2</name>
    <dbReference type="NCBI Taxonomy" id="2792601"/>
    <lineage>
        <taxon>Bacteria</taxon>
        <taxon>Bacillati</taxon>
        <taxon>Cyanobacteriota</taxon>
        <taxon>Cyanophyceae</taxon>
        <taxon>Oscillatoriophycideae</taxon>
        <taxon>Oscillatoriales</taxon>
        <taxon>Oscillatoriaceae</taxon>
        <taxon>Planktothricoides</taxon>
    </lineage>
</organism>
<reference evidence="1" key="1">
    <citation type="submission" date="2024-07" db="EMBL/GenBank/DDBJ databases">
        <authorList>
            <person name="Kim Y.J."/>
            <person name="Jeong J.Y."/>
        </authorList>
    </citation>
    <scope>NUCLEOTIDE SEQUENCE</scope>
    <source>
        <strain evidence="1">GIHE-MW2</strain>
    </source>
</reference>